<comment type="caution">
    <text evidence="1">The sequence shown here is derived from an EMBL/GenBank/DDBJ whole genome shotgun (WGS) entry which is preliminary data.</text>
</comment>
<evidence type="ECO:0000313" key="1">
    <source>
        <dbReference type="EMBL" id="MFC6314192.1"/>
    </source>
</evidence>
<protein>
    <submittedName>
        <fullName evidence="1">Uncharacterized protein</fullName>
    </submittedName>
</protein>
<name>A0ABW1UJU3_9LACO</name>
<sequence>MLVIDFLQLSQDLRRQTPFFYHTPTEKWACQSISVTTINEQDCLVIKMVARPKSLQQWELAVLLNKPEYLTMPIYLAVADELVAVYGFRMTQGEAWLN</sequence>
<gene>
    <name evidence="1" type="ORF">ACFQHW_01225</name>
</gene>
<evidence type="ECO:0000313" key="2">
    <source>
        <dbReference type="Proteomes" id="UP001596310"/>
    </source>
</evidence>
<dbReference type="EMBL" id="JBHSSM010000005">
    <property type="protein sequence ID" value="MFC6314192.1"/>
    <property type="molecule type" value="Genomic_DNA"/>
</dbReference>
<keyword evidence="2" id="KW-1185">Reference proteome</keyword>
<dbReference type="RefSeq" id="WP_125596586.1">
    <property type="nucleotide sequence ID" value="NZ_JBHSSM010000005.1"/>
</dbReference>
<dbReference type="Proteomes" id="UP001596310">
    <property type="component" value="Unassembled WGS sequence"/>
</dbReference>
<organism evidence="1 2">
    <name type="scientific">Lapidilactobacillus achengensis</name>
    <dbReference type="NCBI Taxonomy" id="2486000"/>
    <lineage>
        <taxon>Bacteria</taxon>
        <taxon>Bacillati</taxon>
        <taxon>Bacillota</taxon>
        <taxon>Bacilli</taxon>
        <taxon>Lactobacillales</taxon>
        <taxon>Lactobacillaceae</taxon>
        <taxon>Lapidilactobacillus</taxon>
    </lineage>
</organism>
<reference evidence="2" key="1">
    <citation type="journal article" date="2019" name="Int. J. Syst. Evol. Microbiol.">
        <title>The Global Catalogue of Microorganisms (GCM) 10K type strain sequencing project: providing services to taxonomists for standard genome sequencing and annotation.</title>
        <authorList>
            <consortium name="The Broad Institute Genomics Platform"/>
            <consortium name="The Broad Institute Genome Sequencing Center for Infectious Disease"/>
            <person name="Wu L."/>
            <person name="Ma J."/>
        </authorList>
    </citation>
    <scope>NUCLEOTIDE SEQUENCE [LARGE SCALE GENOMIC DNA]</scope>
    <source>
        <strain evidence="2">CCM 8897</strain>
    </source>
</reference>
<proteinExistence type="predicted"/>
<accession>A0ABW1UJU3</accession>